<dbReference type="Pfam" id="PF20122">
    <property type="entry name" value="DUF6512"/>
    <property type="match status" value="1"/>
</dbReference>
<feature type="transmembrane region" description="Helical" evidence="1">
    <location>
        <begin position="50"/>
        <end position="66"/>
    </location>
</feature>
<name>A0A0F9ZJM8_9BACT</name>
<keyword evidence="1" id="KW-1133">Transmembrane helix</keyword>
<evidence type="ECO:0000256" key="1">
    <source>
        <dbReference type="SAM" id="Phobius"/>
    </source>
</evidence>
<gene>
    <name evidence="2" type="ORF">UR34_C0003G0039</name>
</gene>
<dbReference type="PATRIC" id="fig|1619089.3.peg.228"/>
<keyword evidence="1" id="KW-0812">Transmembrane</keyword>
<reference evidence="2 3" key="1">
    <citation type="journal article" date="2015" name="Nature">
        <title>rRNA introns, odd ribosomes, and small enigmatic genomes across a large radiation of phyla.</title>
        <authorList>
            <person name="Brown C.T."/>
            <person name="Hug L.A."/>
            <person name="Thomas B.C."/>
            <person name="Sharon I."/>
            <person name="Castelle C.J."/>
            <person name="Singh A."/>
            <person name="Wilkins M.J."/>
            <person name="Williams K.H."/>
            <person name="Banfield J.F."/>
        </authorList>
    </citation>
    <scope>NUCLEOTIDE SEQUENCE [LARGE SCALE GENOMIC DNA]</scope>
</reference>
<feature type="transmembrane region" description="Helical" evidence="1">
    <location>
        <begin position="136"/>
        <end position="155"/>
    </location>
</feature>
<feature type="transmembrane region" description="Helical" evidence="1">
    <location>
        <begin position="104"/>
        <end position="124"/>
    </location>
</feature>
<comment type="caution">
    <text evidence="2">The sequence shown here is derived from an EMBL/GenBank/DDBJ whole genome shotgun (WGS) entry which is preliminary data.</text>
</comment>
<feature type="transmembrane region" description="Helical" evidence="1">
    <location>
        <begin position="73"/>
        <end position="92"/>
    </location>
</feature>
<accession>A0A0F9ZJM8</accession>
<dbReference type="InterPro" id="IPR045407">
    <property type="entry name" value="DUF6512"/>
</dbReference>
<dbReference type="EMBL" id="LBOV01000003">
    <property type="protein sequence ID" value="KKP44413.1"/>
    <property type="molecule type" value="Genomic_DNA"/>
</dbReference>
<proteinExistence type="predicted"/>
<organism evidence="2 3">
    <name type="scientific">candidate division WS6 bacterium GW2011_GWC1_33_20</name>
    <dbReference type="NCBI Taxonomy" id="1619089"/>
    <lineage>
        <taxon>Bacteria</taxon>
        <taxon>Candidatus Dojkabacteria</taxon>
    </lineage>
</organism>
<keyword evidence="1" id="KW-0472">Membrane</keyword>
<protein>
    <submittedName>
        <fullName evidence="2">Uncharacterized protein</fullName>
    </submittedName>
</protein>
<dbReference type="AlphaFoldDB" id="A0A0F9ZJM8"/>
<evidence type="ECO:0000313" key="3">
    <source>
        <dbReference type="Proteomes" id="UP000034302"/>
    </source>
</evidence>
<evidence type="ECO:0000313" key="2">
    <source>
        <dbReference type="EMBL" id="KKP44413.1"/>
    </source>
</evidence>
<dbReference type="Proteomes" id="UP000034302">
    <property type="component" value="Unassembled WGS sequence"/>
</dbReference>
<sequence length="177" mass="20468">MDLISVLIVSFFAISLLGTLLHFTHGWIKNGVLLHVFSAVNESTWEHMKLLIAPTILIVIFQSFYLDTMYLNIFNSLLILLIVELITIPLLFEPLRIIFKKVPLYITILIFYISIILGLFAEYFVIQSEIMFVSEWLAVILILLIVAIFSITTYHPPKFFLFRDPQTGKYGDTIEHV</sequence>